<feature type="compositionally biased region" description="Low complexity" evidence="1">
    <location>
        <begin position="378"/>
        <end position="388"/>
    </location>
</feature>
<organism evidence="2 3">
    <name type="scientific">Prorocentrum cordatum</name>
    <dbReference type="NCBI Taxonomy" id="2364126"/>
    <lineage>
        <taxon>Eukaryota</taxon>
        <taxon>Sar</taxon>
        <taxon>Alveolata</taxon>
        <taxon>Dinophyceae</taxon>
        <taxon>Prorocentrales</taxon>
        <taxon>Prorocentraceae</taxon>
        <taxon>Prorocentrum</taxon>
    </lineage>
</organism>
<feature type="region of interest" description="Disordered" evidence="1">
    <location>
        <begin position="816"/>
        <end position="853"/>
    </location>
</feature>
<evidence type="ECO:0000313" key="2">
    <source>
        <dbReference type="EMBL" id="CAK0881524.1"/>
    </source>
</evidence>
<dbReference type="Proteomes" id="UP001189429">
    <property type="component" value="Unassembled WGS sequence"/>
</dbReference>
<feature type="region of interest" description="Disordered" evidence="1">
    <location>
        <begin position="555"/>
        <end position="574"/>
    </location>
</feature>
<gene>
    <name evidence="2" type="ORF">PCOR1329_LOCUS64338</name>
</gene>
<feature type="compositionally biased region" description="Low complexity" evidence="1">
    <location>
        <begin position="582"/>
        <end position="594"/>
    </location>
</feature>
<evidence type="ECO:0000256" key="1">
    <source>
        <dbReference type="SAM" id="MobiDB-lite"/>
    </source>
</evidence>
<protein>
    <submittedName>
        <fullName evidence="2">Uncharacterized protein</fullName>
    </submittedName>
</protein>
<sequence length="937" mass="97326">MSAWAPWFAPAFWRGNPQAAAAALFLEGVALRGALRAAAAALEGVACWGVLQAAAALGAMRRRGLPVQGRHAAAALEGVLSASAVAPRLASLAAAAVARQGLALRSVLRAAPVRGALRAASVALRRGPRAAAAALLGLLGRGRRATVPPWGAMRAAAVWPAAAASAGCFASVEGARRRPGLLGRRGWRATAAFWGAMRAAAALLPAAAASADCFTSVAHFEHCCCQASPDCWVHTTTLSAERCCSHLVQHCPRAASPPAAAAGLPEGGVCAGETCAAAEAEEVGRASRPRDDGPGCWELQVYSRTHCCDRRFAPPNSRCFDTLAAASLGGPAAGPAVQTVNVHLTPYGAGGAPASPAPGAGPATRDVGTQTEPEEPAPRSAPAAPTRAPRAARVEAWAYAVWASPAAQDLVGVHCGARRAWDAIAGRTGGYRYFRSDRFRRFASEDEAVAGYLAEEDVFDTGEGEVDDPGAWFEQATPQYVDSVDSDYEVTVAALRVRADTLSTVAVAPSGRLDTVYEAMLLPAWDRAGTPLDGQLLSAEIMETPSALVRRFASAPPAEGEAGGGPTRKAAPPFDALPQQAAGLQPAGQTAGPQLQGAPAGSGGREEQLMALLSQKTSLLGALAQSSGCQPDTLSFLADGGRDDGLGENAGMRLGGARGAAALELFCRQVQGAPRAISAMARRNRQLNMTGAASEEGTSGSTRNYFARNVPFGQARSSAFLVFGMAEVFDLMERGAWHAAEAQLALLLCASEQAALREWRWTSAWLLTHLPEPPWTSIRQAPARGQIRPMSRLASLEWVAAAIGYTKDTLALEGAGRKLAPAPAPKTEEGGGKGGGSKRHCKASGAPPHERLVGGDNSMDVGIRWGFGLIRRLRGLRTAFGAFVRSSMHAAGAQEHMWVNAIVLALSHLHLGETRSCPPRARAGGLSAPLSLRWRPG</sequence>
<dbReference type="EMBL" id="CAUYUJ010018196">
    <property type="protein sequence ID" value="CAK0881524.1"/>
    <property type="molecule type" value="Genomic_DNA"/>
</dbReference>
<feature type="compositionally biased region" description="Low complexity" evidence="1">
    <location>
        <begin position="352"/>
        <end position="363"/>
    </location>
</feature>
<name>A0ABN9W5W8_9DINO</name>
<comment type="caution">
    <text evidence="2">The sequence shown here is derived from an EMBL/GenBank/DDBJ whole genome shotgun (WGS) entry which is preliminary data.</text>
</comment>
<accession>A0ABN9W5W8</accession>
<evidence type="ECO:0000313" key="3">
    <source>
        <dbReference type="Proteomes" id="UP001189429"/>
    </source>
</evidence>
<feature type="region of interest" description="Disordered" evidence="1">
    <location>
        <begin position="582"/>
        <end position="605"/>
    </location>
</feature>
<reference evidence="2" key="1">
    <citation type="submission" date="2023-10" db="EMBL/GenBank/DDBJ databases">
        <authorList>
            <person name="Chen Y."/>
            <person name="Shah S."/>
            <person name="Dougan E. K."/>
            <person name="Thang M."/>
            <person name="Chan C."/>
        </authorList>
    </citation>
    <scope>NUCLEOTIDE SEQUENCE [LARGE SCALE GENOMIC DNA]</scope>
</reference>
<feature type="region of interest" description="Disordered" evidence="1">
    <location>
        <begin position="351"/>
        <end position="388"/>
    </location>
</feature>
<keyword evidence="3" id="KW-1185">Reference proteome</keyword>
<proteinExistence type="predicted"/>